<evidence type="ECO:0000256" key="1">
    <source>
        <dbReference type="ARBA" id="ARBA00022729"/>
    </source>
</evidence>
<protein>
    <submittedName>
        <fullName evidence="3">Por secretion system C-terminal sorting domain-containing protein</fullName>
    </submittedName>
</protein>
<dbReference type="Proteomes" id="UP000199321">
    <property type="component" value="Unassembled WGS sequence"/>
</dbReference>
<dbReference type="InterPro" id="IPR028994">
    <property type="entry name" value="Integrin_alpha_N"/>
</dbReference>
<dbReference type="PANTHER" id="PTHR36220">
    <property type="entry name" value="UNNAMED PRODUCT"/>
    <property type="match status" value="1"/>
</dbReference>
<name>A0A1G7HPP1_9FLAO</name>
<gene>
    <name evidence="3" type="ORF">SAMN05421855_104219</name>
</gene>
<keyword evidence="4" id="KW-1185">Reference proteome</keyword>
<evidence type="ECO:0000259" key="2">
    <source>
        <dbReference type="Pfam" id="PF18962"/>
    </source>
</evidence>
<dbReference type="PANTHER" id="PTHR36220:SF1">
    <property type="entry name" value="GAMMA TUBULIN COMPLEX COMPONENT C-TERMINAL DOMAIN-CONTAINING PROTEIN"/>
    <property type="match status" value="1"/>
</dbReference>
<dbReference type="SUPFAM" id="SSF69318">
    <property type="entry name" value="Integrin alpha N-terminal domain"/>
    <property type="match status" value="1"/>
</dbReference>
<dbReference type="InterPro" id="IPR026444">
    <property type="entry name" value="Secre_tail"/>
</dbReference>
<evidence type="ECO:0000313" key="4">
    <source>
        <dbReference type="Proteomes" id="UP000199321"/>
    </source>
</evidence>
<sequence length="542" mass="58574">MSQNVPPILGLKSLHIATFIESEGRIESILSNLLLKKTNPKIYSMTKFNITKSLIILACLFGVTNAEAQFTQEAKVVSENRERRGEYGTSVAITDGLAIVGASRETFASGAAYVYSKDSQGAWNFTQELAATDSNEGAEYGGGVKISEDYLVVAAGRADVDGVIRAGALYVYDNINDNWELDTKIVASDLTNDAKLGMNPTSLAIQGNTIIAGAPGENGWIGSVYIFTEVAGVWEETQKITNPASQQDAAFGIGVSISGDYLLIGAQNVDQRKGAAYIYVKNSSGMFEYEQTITASDRLDENFFGSSVSISGDQLIVGAYGADSEQGSAYVFEKDNQGTWTETQKLNGNPSTEATHFGWVTEIHEEHLVIAAPHIYGFEAGEVYFYKKDNNGLWVEDQIVQGDDTEGEDFYGWSVAMYENEMIVGAAREDHDVTGNNEESDAGSAYIFKDPSILGGITNGHPSEAFSVYPVPAKEYITITTSSSLISEIKLINELGMIIKETSIVASKEHQLDVSGVAQGIYFLDIVGNDGAKSTKKIVKID</sequence>
<dbReference type="Pfam" id="PF18962">
    <property type="entry name" value="Por_Secre_tail"/>
    <property type="match status" value="1"/>
</dbReference>
<proteinExistence type="predicted"/>
<dbReference type="Gene3D" id="2.130.10.130">
    <property type="entry name" value="Integrin alpha, N-terminal"/>
    <property type="match status" value="1"/>
</dbReference>
<organism evidence="3 4">
    <name type="scientific">Ulvibacter litoralis</name>
    <dbReference type="NCBI Taxonomy" id="227084"/>
    <lineage>
        <taxon>Bacteria</taxon>
        <taxon>Pseudomonadati</taxon>
        <taxon>Bacteroidota</taxon>
        <taxon>Flavobacteriia</taxon>
        <taxon>Flavobacteriales</taxon>
        <taxon>Flavobacteriaceae</taxon>
        <taxon>Ulvibacter</taxon>
    </lineage>
</organism>
<reference evidence="3 4" key="1">
    <citation type="submission" date="2016-10" db="EMBL/GenBank/DDBJ databases">
        <authorList>
            <person name="de Groot N.N."/>
        </authorList>
    </citation>
    <scope>NUCLEOTIDE SEQUENCE [LARGE SCALE GENOMIC DNA]</scope>
    <source>
        <strain evidence="3 4">DSM 16195</strain>
    </source>
</reference>
<dbReference type="InterPro" id="IPR013517">
    <property type="entry name" value="FG-GAP"/>
</dbReference>
<feature type="domain" description="Secretion system C-terminal sorting" evidence="2">
    <location>
        <begin position="468"/>
        <end position="539"/>
    </location>
</feature>
<evidence type="ECO:0000313" key="3">
    <source>
        <dbReference type="EMBL" id="SDF02413.1"/>
    </source>
</evidence>
<dbReference type="STRING" id="227084.SAMN05421855_104219"/>
<accession>A0A1G7HPP1</accession>
<dbReference type="NCBIfam" id="TIGR04183">
    <property type="entry name" value="Por_Secre_tail"/>
    <property type="match status" value="1"/>
</dbReference>
<dbReference type="AlphaFoldDB" id="A0A1G7HPP1"/>
<dbReference type="EMBL" id="FNBA01000004">
    <property type="protein sequence ID" value="SDF02413.1"/>
    <property type="molecule type" value="Genomic_DNA"/>
</dbReference>
<keyword evidence="1" id="KW-0732">Signal</keyword>
<dbReference type="Pfam" id="PF14312">
    <property type="entry name" value="FG-GAP_2"/>
    <property type="match status" value="5"/>
</dbReference>